<dbReference type="Proteomes" id="UP000078540">
    <property type="component" value="Unassembled WGS sequence"/>
</dbReference>
<sequence length="73" mass="8890">VLHELSVRNMMDQINICDTLLKRNEIELFLKRNKTVLNHLHTAGYKKKQKERRRKQSQEKWQNIIENNEAYLV</sequence>
<reference evidence="1 2" key="1">
    <citation type="submission" date="2015-09" db="EMBL/GenBank/DDBJ databases">
        <title>Atta colombica WGS genome.</title>
        <authorList>
            <person name="Nygaard S."/>
            <person name="Hu H."/>
            <person name="Boomsma J."/>
            <person name="Zhang G."/>
        </authorList>
    </citation>
    <scope>NUCLEOTIDE SEQUENCE [LARGE SCALE GENOMIC DNA]</scope>
    <source>
        <strain evidence="1">Treedump-2</strain>
        <tissue evidence="1">Whole body</tissue>
    </source>
</reference>
<organism evidence="1 2">
    <name type="scientific">Atta colombica</name>
    <dbReference type="NCBI Taxonomy" id="520822"/>
    <lineage>
        <taxon>Eukaryota</taxon>
        <taxon>Metazoa</taxon>
        <taxon>Ecdysozoa</taxon>
        <taxon>Arthropoda</taxon>
        <taxon>Hexapoda</taxon>
        <taxon>Insecta</taxon>
        <taxon>Pterygota</taxon>
        <taxon>Neoptera</taxon>
        <taxon>Endopterygota</taxon>
        <taxon>Hymenoptera</taxon>
        <taxon>Apocrita</taxon>
        <taxon>Aculeata</taxon>
        <taxon>Formicoidea</taxon>
        <taxon>Formicidae</taxon>
        <taxon>Myrmicinae</taxon>
        <taxon>Atta</taxon>
    </lineage>
</organism>
<proteinExistence type="predicted"/>
<keyword evidence="2" id="KW-1185">Reference proteome</keyword>
<name>A0A195AV98_9HYME</name>
<dbReference type="AlphaFoldDB" id="A0A195AV98"/>
<evidence type="ECO:0000313" key="1">
    <source>
        <dbReference type="EMBL" id="KYM75899.1"/>
    </source>
</evidence>
<feature type="non-terminal residue" evidence="1">
    <location>
        <position position="1"/>
    </location>
</feature>
<dbReference type="EMBL" id="KQ976738">
    <property type="protein sequence ID" value="KYM75899.1"/>
    <property type="molecule type" value="Genomic_DNA"/>
</dbReference>
<gene>
    <name evidence="1" type="ORF">ALC53_13964</name>
</gene>
<protein>
    <submittedName>
        <fullName evidence="1">Uncharacterized protein</fullName>
    </submittedName>
</protein>
<evidence type="ECO:0000313" key="2">
    <source>
        <dbReference type="Proteomes" id="UP000078540"/>
    </source>
</evidence>
<accession>A0A195AV98</accession>